<keyword evidence="4" id="KW-0788">Thiol protease</keyword>
<evidence type="ECO:0000313" key="7">
    <source>
        <dbReference type="Proteomes" id="UP000633509"/>
    </source>
</evidence>
<dbReference type="Proteomes" id="UP000633509">
    <property type="component" value="Unassembled WGS sequence"/>
</dbReference>
<sequence>MIAETGLSSIFAAAASLMGAIVLLAAVAGGAYVTTTTTTATCDGTSPEPLSVEPCGQFPKVIPAEGLAGPELGLIAVQTALHMRGVPYSWGGGNANGPSFGIDQGAHIRGFDCSGLAEYAWAKAGARIGGHTSAQWNAGVRVPRSQIRPGDLIFFATNPARPSTIHHVGIAVDATRMVHAPSTGSTVRIDTWAGVPYREQEFIGAIRPAS</sequence>
<accession>A0ABR9LV78</accession>
<dbReference type="InterPro" id="IPR038765">
    <property type="entry name" value="Papain-like_cys_pep_sf"/>
</dbReference>
<dbReference type="EMBL" id="JADBEK010000001">
    <property type="protein sequence ID" value="MBE1584555.1"/>
    <property type="molecule type" value="Genomic_DNA"/>
</dbReference>
<dbReference type="InterPro" id="IPR000064">
    <property type="entry name" value="NLP_P60_dom"/>
</dbReference>
<dbReference type="PROSITE" id="PS51935">
    <property type="entry name" value="NLPC_P60"/>
    <property type="match status" value="1"/>
</dbReference>
<evidence type="ECO:0000313" key="6">
    <source>
        <dbReference type="EMBL" id="MBE1584555.1"/>
    </source>
</evidence>
<evidence type="ECO:0000256" key="1">
    <source>
        <dbReference type="ARBA" id="ARBA00007074"/>
    </source>
</evidence>
<reference evidence="6 7" key="1">
    <citation type="submission" date="2020-10" db="EMBL/GenBank/DDBJ databases">
        <title>Sequencing the genomes of 1000 actinobacteria strains.</title>
        <authorList>
            <person name="Klenk H.-P."/>
        </authorList>
    </citation>
    <scope>NUCLEOTIDE SEQUENCE [LARGE SCALE GENOMIC DNA]</scope>
    <source>
        <strain evidence="6 7">DSM 43173</strain>
    </source>
</reference>
<gene>
    <name evidence="6" type="ORF">H4W80_002813</name>
</gene>
<dbReference type="Gene3D" id="3.90.1720.10">
    <property type="entry name" value="endopeptidase domain like (from Nostoc punctiforme)"/>
    <property type="match status" value="1"/>
</dbReference>
<organism evidence="6 7">
    <name type="scientific">Nonomuraea angiospora</name>
    <dbReference type="NCBI Taxonomy" id="46172"/>
    <lineage>
        <taxon>Bacteria</taxon>
        <taxon>Bacillati</taxon>
        <taxon>Actinomycetota</taxon>
        <taxon>Actinomycetes</taxon>
        <taxon>Streptosporangiales</taxon>
        <taxon>Streptosporangiaceae</taxon>
        <taxon>Nonomuraea</taxon>
    </lineage>
</organism>
<evidence type="ECO:0000259" key="5">
    <source>
        <dbReference type="PROSITE" id="PS51935"/>
    </source>
</evidence>
<comment type="caution">
    <text evidence="6">The sequence shown here is derived from an EMBL/GenBank/DDBJ whole genome shotgun (WGS) entry which is preliminary data.</text>
</comment>
<proteinExistence type="inferred from homology"/>
<evidence type="ECO:0000256" key="3">
    <source>
        <dbReference type="ARBA" id="ARBA00022801"/>
    </source>
</evidence>
<dbReference type="SUPFAM" id="SSF54001">
    <property type="entry name" value="Cysteine proteinases"/>
    <property type="match status" value="1"/>
</dbReference>
<keyword evidence="7" id="KW-1185">Reference proteome</keyword>
<dbReference type="InterPro" id="IPR051794">
    <property type="entry name" value="PG_Endopeptidase_C40"/>
</dbReference>
<feature type="domain" description="NlpC/P60" evidence="5">
    <location>
        <begin position="69"/>
        <end position="209"/>
    </location>
</feature>
<evidence type="ECO:0000256" key="4">
    <source>
        <dbReference type="ARBA" id="ARBA00022807"/>
    </source>
</evidence>
<name>A0ABR9LV78_9ACTN</name>
<comment type="similarity">
    <text evidence="1">Belongs to the peptidase C40 family.</text>
</comment>
<dbReference type="Pfam" id="PF00877">
    <property type="entry name" value="NLPC_P60"/>
    <property type="match status" value="1"/>
</dbReference>
<dbReference type="RefSeq" id="WP_225963429.1">
    <property type="nucleotide sequence ID" value="NZ_JADBEK010000001.1"/>
</dbReference>
<keyword evidence="2" id="KW-0645">Protease</keyword>
<keyword evidence="3" id="KW-0378">Hydrolase</keyword>
<dbReference type="PANTHER" id="PTHR47359:SF3">
    <property type="entry name" value="NLP_P60 DOMAIN-CONTAINING PROTEIN-RELATED"/>
    <property type="match status" value="1"/>
</dbReference>
<dbReference type="PANTHER" id="PTHR47359">
    <property type="entry name" value="PEPTIDOGLYCAN DL-ENDOPEPTIDASE CWLO"/>
    <property type="match status" value="1"/>
</dbReference>
<protein>
    <recommendedName>
        <fullName evidence="5">NlpC/P60 domain-containing protein</fullName>
    </recommendedName>
</protein>
<evidence type="ECO:0000256" key="2">
    <source>
        <dbReference type="ARBA" id="ARBA00022670"/>
    </source>
</evidence>